<reference evidence="1" key="1">
    <citation type="submission" date="2021-02" db="EMBL/GenBank/DDBJ databases">
        <authorList>
            <person name="Nowell W R."/>
        </authorList>
    </citation>
    <scope>NUCLEOTIDE SEQUENCE</scope>
</reference>
<dbReference type="EMBL" id="CAJOAY010026209">
    <property type="protein sequence ID" value="CAF4389070.1"/>
    <property type="molecule type" value="Genomic_DNA"/>
</dbReference>
<evidence type="ECO:0000313" key="2">
    <source>
        <dbReference type="Proteomes" id="UP000663881"/>
    </source>
</evidence>
<comment type="caution">
    <text evidence="1">The sequence shown here is derived from an EMBL/GenBank/DDBJ whole genome shotgun (WGS) entry which is preliminary data.</text>
</comment>
<gene>
    <name evidence="1" type="ORF">OKA104_LOCUS50772</name>
</gene>
<accession>A0A820NBU0</accession>
<name>A0A820NBU0_9BILA</name>
<organism evidence="1 2">
    <name type="scientific">Adineta steineri</name>
    <dbReference type="NCBI Taxonomy" id="433720"/>
    <lineage>
        <taxon>Eukaryota</taxon>
        <taxon>Metazoa</taxon>
        <taxon>Spiralia</taxon>
        <taxon>Gnathifera</taxon>
        <taxon>Rotifera</taxon>
        <taxon>Eurotatoria</taxon>
        <taxon>Bdelloidea</taxon>
        <taxon>Adinetida</taxon>
        <taxon>Adinetidae</taxon>
        <taxon>Adineta</taxon>
    </lineage>
</organism>
<dbReference type="AlphaFoldDB" id="A0A820NBU0"/>
<protein>
    <submittedName>
        <fullName evidence="1">Uncharacterized protein</fullName>
    </submittedName>
</protein>
<sequence length="76" mass="8401">TTITGRLSSSNPIFRRPRGDSGYYYYYQAIQVTVSTSGRYSFISTDAMDSFGCLYSDSVDPSYPSQNLITTDDDGA</sequence>
<feature type="non-terminal residue" evidence="1">
    <location>
        <position position="1"/>
    </location>
</feature>
<dbReference type="Proteomes" id="UP000663881">
    <property type="component" value="Unassembled WGS sequence"/>
</dbReference>
<proteinExistence type="predicted"/>
<evidence type="ECO:0000313" key="1">
    <source>
        <dbReference type="EMBL" id="CAF4389070.1"/>
    </source>
</evidence>
<feature type="non-terminal residue" evidence="1">
    <location>
        <position position="76"/>
    </location>
</feature>